<keyword evidence="5" id="KW-1278">Translocase</keyword>
<dbReference type="GO" id="GO:0005524">
    <property type="term" value="F:ATP binding"/>
    <property type="evidence" value="ECO:0007669"/>
    <property type="project" value="UniProtKB-KW"/>
</dbReference>
<keyword evidence="4 8" id="KW-0067">ATP-binding</keyword>
<dbReference type="InterPro" id="IPR027417">
    <property type="entry name" value="P-loop_NTPase"/>
</dbReference>
<gene>
    <name evidence="8" type="ORF">DFR50_112116</name>
</gene>
<evidence type="ECO:0000259" key="7">
    <source>
        <dbReference type="PROSITE" id="PS50893"/>
    </source>
</evidence>
<comment type="similarity">
    <text evidence="1">Belongs to the ABC transporter superfamily.</text>
</comment>
<accession>A0A366FGA5</accession>
<evidence type="ECO:0000256" key="5">
    <source>
        <dbReference type="ARBA" id="ARBA00022967"/>
    </source>
</evidence>
<keyword evidence="2" id="KW-0813">Transport</keyword>
<comment type="caution">
    <text evidence="8">The sequence shown here is derived from an EMBL/GenBank/DDBJ whole genome shotgun (WGS) entry which is preliminary data.</text>
</comment>
<organism evidence="8 9">
    <name type="scientific">Roseiarcus fermentans</name>
    <dbReference type="NCBI Taxonomy" id="1473586"/>
    <lineage>
        <taxon>Bacteria</taxon>
        <taxon>Pseudomonadati</taxon>
        <taxon>Pseudomonadota</taxon>
        <taxon>Alphaproteobacteria</taxon>
        <taxon>Hyphomicrobiales</taxon>
        <taxon>Roseiarcaceae</taxon>
        <taxon>Roseiarcus</taxon>
    </lineage>
</organism>
<dbReference type="Pfam" id="PF00005">
    <property type="entry name" value="ABC_tran"/>
    <property type="match status" value="1"/>
</dbReference>
<dbReference type="SUPFAM" id="SSF52540">
    <property type="entry name" value="P-loop containing nucleoside triphosphate hydrolases"/>
    <property type="match status" value="1"/>
</dbReference>
<reference evidence="8 9" key="1">
    <citation type="submission" date="2018-06" db="EMBL/GenBank/DDBJ databases">
        <title>Genomic Encyclopedia of Type Strains, Phase IV (KMG-IV): sequencing the most valuable type-strain genomes for metagenomic binning, comparative biology and taxonomic classification.</title>
        <authorList>
            <person name="Goeker M."/>
        </authorList>
    </citation>
    <scope>NUCLEOTIDE SEQUENCE [LARGE SCALE GENOMIC DNA]</scope>
    <source>
        <strain evidence="8 9">DSM 24875</strain>
    </source>
</reference>
<dbReference type="EMBL" id="QNRK01000012">
    <property type="protein sequence ID" value="RBP13146.1"/>
    <property type="molecule type" value="Genomic_DNA"/>
</dbReference>
<protein>
    <submittedName>
        <fullName evidence="8">Iron complex transport system ATP-binding protein</fullName>
    </submittedName>
</protein>
<evidence type="ECO:0000313" key="9">
    <source>
        <dbReference type="Proteomes" id="UP000253529"/>
    </source>
</evidence>
<dbReference type="PANTHER" id="PTHR42794">
    <property type="entry name" value="HEMIN IMPORT ATP-BINDING PROTEIN HMUV"/>
    <property type="match status" value="1"/>
</dbReference>
<dbReference type="RefSeq" id="WP_113889575.1">
    <property type="nucleotide sequence ID" value="NZ_QNRK01000012.1"/>
</dbReference>
<comment type="function">
    <text evidence="6">Part of the ABC transporter complex HmuTUV involved in hemin import. Responsible for energy coupling to the transport system.</text>
</comment>
<dbReference type="PANTHER" id="PTHR42794:SF1">
    <property type="entry name" value="HEMIN IMPORT ATP-BINDING PROTEIN HMUV"/>
    <property type="match status" value="1"/>
</dbReference>
<dbReference type="OrthoDB" id="9810077at2"/>
<dbReference type="PROSITE" id="PS00211">
    <property type="entry name" value="ABC_TRANSPORTER_1"/>
    <property type="match status" value="1"/>
</dbReference>
<evidence type="ECO:0000256" key="6">
    <source>
        <dbReference type="ARBA" id="ARBA00037066"/>
    </source>
</evidence>
<evidence type="ECO:0000256" key="1">
    <source>
        <dbReference type="ARBA" id="ARBA00005417"/>
    </source>
</evidence>
<evidence type="ECO:0000256" key="4">
    <source>
        <dbReference type="ARBA" id="ARBA00022840"/>
    </source>
</evidence>
<sequence>MEIRAEGLEVRFGDARILGDVWLTLRPGELVGLIGPNGAGKTTLLRALADLVRPTRGVVRYDGKPRSALGRAVLARRLAFLAQGDEVNWALRVDHVVELGRLPHRRAFAGPSQKDRDAVERALQAAGVAHLRFRACSTLSGGERKRVLLARALAAEGEVLLADEPVAALDPLHQLRIMQLLRSTARGGAGVVAVLHDLMLATRFCDRIVLLCAGSILLDGDPAELSDALIRKAYGVTAFRGEQDGQPFVAPWVPCDRSSDESFGGLR</sequence>
<dbReference type="InterPro" id="IPR017871">
    <property type="entry name" value="ABC_transporter-like_CS"/>
</dbReference>
<proteinExistence type="inferred from homology"/>
<feature type="domain" description="ABC transporter" evidence="7">
    <location>
        <begin position="3"/>
        <end position="238"/>
    </location>
</feature>
<keyword evidence="9" id="KW-1185">Reference proteome</keyword>
<dbReference type="FunFam" id="3.40.50.300:FF:000134">
    <property type="entry name" value="Iron-enterobactin ABC transporter ATP-binding protein"/>
    <property type="match status" value="1"/>
</dbReference>
<dbReference type="InterPro" id="IPR003439">
    <property type="entry name" value="ABC_transporter-like_ATP-bd"/>
</dbReference>
<keyword evidence="3" id="KW-0547">Nucleotide-binding</keyword>
<evidence type="ECO:0000256" key="3">
    <source>
        <dbReference type="ARBA" id="ARBA00022741"/>
    </source>
</evidence>
<evidence type="ECO:0000313" key="8">
    <source>
        <dbReference type="EMBL" id="RBP13146.1"/>
    </source>
</evidence>
<dbReference type="Proteomes" id="UP000253529">
    <property type="component" value="Unassembled WGS sequence"/>
</dbReference>
<dbReference type="AlphaFoldDB" id="A0A366FGA5"/>
<dbReference type="GO" id="GO:0016887">
    <property type="term" value="F:ATP hydrolysis activity"/>
    <property type="evidence" value="ECO:0007669"/>
    <property type="project" value="InterPro"/>
</dbReference>
<name>A0A366FGA5_9HYPH</name>
<dbReference type="SMART" id="SM00382">
    <property type="entry name" value="AAA"/>
    <property type="match status" value="1"/>
</dbReference>
<dbReference type="InterPro" id="IPR003593">
    <property type="entry name" value="AAA+_ATPase"/>
</dbReference>
<evidence type="ECO:0000256" key="2">
    <source>
        <dbReference type="ARBA" id="ARBA00022448"/>
    </source>
</evidence>
<dbReference type="Gene3D" id="3.40.50.300">
    <property type="entry name" value="P-loop containing nucleotide triphosphate hydrolases"/>
    <property type="match status" value="1"/>
</dbReference>
<dbReference type="PROSITE" id="PS50893">
    <property type="entry name" value="ABC_TRANSPORTER_2"/>
    <property type="match status" value="1"/>
</dbReference>